<reference evidence="6 7" key="1">
    <citation type="journal article" date="2015" name="Stand. Genomic Sci.">
        <title>Genome sequence of a native-feather degrading extremely thermophilic Eubacterium, Fervidobacterium islandicum AW-1.</title>
        <authorList>
            <person name="Lee Y.J."/>
            <person name="Jeong H."/>
            <person name="Park G.S."/>
            <person name="Kwak Y."/>
            <person name="Lee S.J."/>
            <person name="Lee S.J."/>
            <person name="Park M.K."/>
            <person name="Kim J.Y."/>
            <person name="Kang H.K."/>
            <person name="Shin J.H."/>
            <person name="Lee D.W."/>
        </authorList>
    </citation>
    <scope>NUCLEOTIDE SEQUENCE [LARGE SCALE GENOMIC DNA]</scope>
    <source>
        <strain evidence="6 7">AW-1</strain>
    </source>
</reference>
<dbReference type="Pfam" id="PF00389">
    <property type="entry name" value="2-Hacid_dh"/>
    <property type="match status" value="1"/>
</dbReference>
<dbReference type="GO" id="GO:0005829">
    <property type="term" value="C:cytosol"/>
    <property type="evidence" value="ECO:0007669"/>
    <property type="project" value="TreeGrafter"/>
</dbReference>
<dbReference type="Gene3D" id="3.40.50.720">
    <property type="entry name" value="NAD(P)-binding Rossmann-like Domain"/>
    <property type="match status" value="2"/>
</dbReference>
<evidence type="ECO:0000259" key="4">
    <source>
        <dbReference type="Pfam" id="PF00389"/>
    </source>
</evidence>
<proteinExistence type="inferred from homology"/>
<keyword evidence="7" id="KW-1185">Reference proteome</keyword>
<keyword evidence="1 3" id="KW-0560">Oxidoreductase</keyword>
<protein>
    <submittedName>
        <fullName evidence="6">2-hydroxyacid dehydrogenase</fullName>
    </submittedName>
</protein>
<dbReference type="CDD" id="cd12165">
    <property type="entry name" value="2-Hacid_dh_6"/>
    <property type="match status" value="1"/>
</dbReference>
<feature type="domain" description="D-isomer specific 2-hydroxyacid dehydrogenase catalytic" evidence="4">
    <location>
        <begin position="12"/>
        <end position="320"/>
    </location>
</feature>
<feature type="domain" description="D-isomer specific 2-hydroxyacid dehydrogenase NAD-binding" evidence="5">
    <location>
        <begin position="104"/>
        <end position="289"/>
    </location>
</feature>
<gene>
    <name evidence="6" type="ORF">NA23_03980</name>
</gene>
<accession>A0AAI8CL18</accession>
<dbReference type="InterPro" id="IPR036291">
    <property type="entry name" value="NAD(P)-bd_dom_sf"/>
</dbReference>
<comment type="similarity">
    <text evidence="3">Belongs to the D-isomer specific 2-hydroxyacid dehydrogenase family.</text>
</comment>
<sequence length="326" mass="36334">MTVLFLTKMIDYFVERVNDLKKEFPNDLFVIAKDREDAQRYIGEADVVVAGGLSPEQVINARNLKFVLVPWAGVNGLPIDLLAERGVIVANNHGNGKIVAERALGLALALMGRIVEYHNDLSKGIWHGYESGSKPEDFWFSLQGKRVTILGLGTIGRHLAKLLSGFECEIMGFKKTVEPVDGVNYVTNNLEEAINFGKIIFIALPLTKETYHLINKELILQMQGKFLINVGRGQIIEEEALYYGLKNGILAGAAVDTWYLYPDADHSVQLPSRYPIHTFKNVVISPHVGGFTIEGQIGRIDETIENLRRILAGGMPKNIVDLKNEY</sequence>
<evidence type="ECO:0000256" key="2">
    <source>
        <dbReference type="ARBA" id="ARBA00023027"/>
    </source>
</evidence>
<organism evidence="6 7">
    <name type="scientific">Fervidobacterium islandicum</name>
    <dbReference type="NCBI Taxonomy" id="2423"/>
    <lineage>
        <taxon>Bacteria</taxon>
        <taxon>Thermotogati</taxon>
        <taxon>Thermotogota</taxon>
        <taxon>Thermotogae</taxon>
        <taxon>Thermotogales</taxon>
        <taxon>Fervidobacteriaceae</taxon>
        <taxon>Fervidobacterium</taxon>
    </lineage>
</organism>
<dbReference type="InterPro" id="IPR006140">
    <property type="entry name" value="D-isomer_DH_NAD-bd"/>
</dbReference>
<name>A0AAI8CL18_FERIS</name>
<evidence type="ECO:0000256" key="1">
    <source>
        <dbReference type="ARBA" id="ARBA00023002"/>
    </source>
</evidence>
<dbReference type="GO" id="GO:0030267">
    <property type="term" value="F:glyoxylate reductase (NADPH) activity"/>
    <property type="evidence" value="ECO:0007669"/>
    <property type="project" value="TreeGrafter"/>
</dbReference>
<dbReference type="GO" id="GO:0051287">
    <property type="term" value="F:NAD binding"/>
    <property type="evidence" value="ECO:0007669"/>
    <property type="project" value="InterPro"/>
</dbReference>
<dbReference type="AlphaFoldDB" id="A0AAI8CL18"/>
<dbReference type="RefSeq" id="WP_033191014.1">
    <property type="nucleotide sequence ID" value="NZ_CP014334.2"/>
</dbReference>
<keyword evidence="2" id="KW-0520">NAD</keyword>
<dbReference type="PANTHER" id="PTHR10996">
    <property type="entry name" value="2-HYDROXYACID DEHYDROGENASE-RELATED"/>
    <property type="match status" value="1"/>
</dbReference>
<dbReference type="PANTHER" id="PTHR10996:SF178">
    <property type="entry name" value="2-HYDROXYACID DEHYDROGENASE YGL185C-RELATED"/>
    <property type="match status" value="1"/>
</dbReference>
<dbReference type="GO" id="GO:0016618">
    <property type="term" value="F:hydroxypyruvate reductase [NAD(P)H] activity"/>
    <property type="evidence" value="ECO:0007669"/>
    <property type="project" value="TreeGrafter"/>
</dbReference>
<dbReference type="EMBL" id="CP014334">
    <property type="protein sequence ID" value="AMW32528.1"/>
    <property type="molecule type" value="Genomic_DNA"/>
</dbReference>
<evidence type="ECO:0000259" key="5">
    <source>
        <dbReference type="Pfam" id="PF02826"/>
    </source>
</evidence>
<dbReference type="InterPro" id="IPR006139">
    <property type="entry name" value="D-isomer_2_OHA_DH_cat_dom"/>
</dbReference>
<evidence type="ECO:0000313" key="7">
    <source>
        <dbReference type="Proteomes" id="UP000093740"/>
    </source>
</evidence>
<dbReference type="Proteomes" id="UP000093740">
    <property type="component" value="Chromosome"/>
</dbReference>
<evidence type="ECO:0000313" key="6">
    <source>
        <dbReference type="EMBL" id="AMW32528.1"/>
    </source>
</evidence>
<evidence type="ECO:0000256" key="3">
    <source>
        <dbReference type="RuleBase" id="RU003719"/>
    </source>
</evidence>
<dbReference type="SUPFAM" id="SSF51735">
    <property type="entry name" value="NAD(P)-binding Rossmann-fold domains"/>
    <property type="match status" value="1"/>
</dbReference>
<dbReference type="InterPro" id="IPR050223">
    <property type="entry name" value="D-isomer_2-hydroxyacid_DH"/>
</dbReference>
<dbReference type="KEGG" id="fia:NA23_03980"/>
<dbReference type="SUPFAM" id="SSF52283">
    <property type="entry name" value="Formate/glycerate dehydrogenase catalytic domain-like"/>
    <property type="match status" value="1"/>
</dbReference>
<dbReference type="Pfam" id="PF02826">
    <property type="entry name" value="2-Hacid_dh_C"/>
    <property type="match status" value="1"/>
</dbReference>